<dbReference type="Proteomes" id="UP001499910">
    <property type="component" value="Unassembled WGS sequence"/>
</dbReference>
<evidence type="ECO:0000313" key="1">
    <source>
        <dbReference type="EMBL" id="GAA5077988.1"/>
    </source>
</evidence>
<protein>
    <recommendedName>
        <fullName evidence="3">Polyketide cyclase / dehydrase and lipid transport</fullName>
    </recommendedName>
</protein>
<dbReference type="RefSeq" id="WP_259549396.1">
    <property type="nucleotide sequence ID" value="NZ_BAABHW010000004.1"/>
</dbReference>
<name>A0ABP9LGG5_9RHOB</name>
<sequence length="151" mass="17666">MPRELTVTARYPHDADQVFARALSFAEMAEATRGVAIYRNMPEGDMAQGETYVIDVLVWRVMHNPHYTVHVETVNHAERRVQSREEGWMIRKWDHTLTVDPLKGGGCLWTDRLEIDCSWATGFMTWVARILYRTRHRNRQGAEITARVRRI</sequence>
<keyword evidence="2" id="KW-1185">Reference proteome</keyword>
<comment type="caution">
    <text evidence="1">The sequence shown here is derived from an EMBL/GenBank/DDBJ whole genome shotgun (WGS) entry which is preliminary data.</text>
</comment>
<reference evidence="2" key="1">
    <citation type="journal article" date="2019" name="Int. J. Syst. Evol. Microbiol.">
        <title>The Global Catalogue of Microorganisms (GCM) 10K type strain sequencing project: providing services to taxonomists for standard genome sequencing and annotation.</title>
        <authorList>
            <consortium name="The Broad Institute Genomics Platform"/>
            <consortium name="The Broad Institute Genome Sequencing Center for Infectious Disease"/>
            <person name="Wu L."/>
            <person name="Ma J."/>
        </authorList>
    </citation>
    <scope>NUCLEOTIDE SEQUENCE [LARGE SCALE GENOMIC DNA]</scope>
    <source>
        <strain evidence="2">JCM 18015</strain>
    </source>
</reference>
<gene>
    <name evidence="1" type="ORF">GCM10023209_28810</name>
</gene>
<accession>A0ABP9LGG5</accession>
<evidence type="ECO:0000313" key="2">
    <source>
        <dbReference type="Proteomes" id="UP001499910"/>
    </source>
</evidence>
<proteinExistence type="predicted"/>
<dbReference type="SUPFAM" id="SSF55961">
    <property type="entry name" value="Bet v1-like"/>
    <property type="match status" value="1"/>
</dbReference>
<organism evidence="1 2">
    <name type="scientific">[Roseibacterium] beibuensis</name>
    <dbReference type="NCBI Taxonomy" id="1193142"/>
    <lineage>
        <taxon>Bacteria</taxon>
        <taxon>Pseudomonadati</taxon>
        <taxon>Pseudomonadota</taxon>
        <taxon>Alphaproteobacteria</taxon>
        <taxon>Rhodobacterales</taxon>
        <taxon>Roseobacteraceae</taxon>
        <taxon>Roseicyclus</taxon>
    </lineage>
</organism>
<dbReference type="EMBL" id="BAABHW010000004">
    <property type="protein sequence ID" value="GAA5077988.1"/>
    <property type="molecule type" value="Genomic_DNA"/>
</dbReference>
<evidence type="ECO:0008006" key="3">
    <source>
        <dbReference type="Google" id="ProtNLM"/>
    </source>
</evidence>